<keyword evidence="3" id="KW-1185">Reference proteome</keyword>
<accession>A0ABY1VCF4</accession>
<reference evidence="2 3" key="1">
    <citation type="submission" date="2018-01" db="EMBL/GenBank/DDBJ databases">
        <authorList>
            <person name="Clerissi C."/>
        </authorList>
    </citation>
    <scope>NUCLEOTIDE SEQUENCE [LARGE SCALE GENOMIC DNA]</scope>
    <source>
        <strain evidence="2">Cupriavidus taiwanensis STM 6082</strain>
    </source>
</reference>
<comment type="caution">
    <text evidence="2">The sequence shown here is derived from an EMBL/GenBank/DDBJ whole genome shotgun (WGS) entry which is preliminary data.</text>
</comment>
<evidence type="ECO:0000313" key="3">
    <source>
        <dbReference type="Proteomes" id="UP000256710"/>
    </source>
</evidence>
<dbReference type="Proteomes" id="UP000256710">
    <property type="component" value="Unassembled WGS sequence"/>
</dbReference>
<evidence type="ECO:0000313" key="2">
    <source>
        <dbReference type="EMBL" id="SOZ40192.1"/>
    </source>
</evidence>
<protein>
    <submittedName>
        <fullName evidence="2">Uncharacterized protein</fullName>
    </submittedName>
</protein>
<proteinExistence type="predicted"/>
<name>A0ABY1VCF4_9BURK</name>
<organism evidence="2 3">
    <name type="scientific">Cupriavidus neocaledonicus</name>
    <dbReference type="NCBI Taxonomy" id="1040979"/>
    <lineage>
        <taxon>Bacteria</taxon>
        <taxon>Pseudomonadati</taxon>
        <taxon>Pseudomonadota</taxon>
        <taxon>Betaproteobacteria</taxon>
        <taxon>Burkholderiales</taxon>
        <taxon>Burkholderiaceae</taxon>
        <taxon>Cupriavidus</taxon>
    </lineage>
</organism>
<sequence length="106" mass="11179">MPSLPSKPAGGPGNLCASPHNALANDVTAPLVSTDRPVPPAAPMWSLHARRSSPSCICRPNRGAQACARRGPVRGDFGGGFGGGLRRDRDGCDARRHRFLEEHSGR</sequence>
<dbReference type="EMBL" id="OFTC01000046">
    <property type="protein sequence ID" value="SOZ40192.1"/>
    <property type="molecule type" value="Genomic_DNA"/>
</dbReference>
<evidence type="ECO:0000256" key="1">
    <source>
        <dbReference type="SAM" id="MobiDB-lite"/>
    </source>
</evidence>
<gene>
    <name evidence="2" type="ORF">CBM2605_B70187</name>
</gene>
<feature type="region of interest" description="Disordered" evidence="1">
    <location>
        <begin position="1"/>
        <end position="21"/>
    </location>
</feature>